<dbReference type="InterPro" id="IPR026893">
    <property type="entry name" value="Tyr/Ser_Pase_IphP-type"/>
</dbReference>
<dbReference type="RefSeq" id="WP_003926433.1">
    <property type="nucleotide sequence ID" value="NZ_BCTB01000018.1"/>
</dbReference>
<proteinExistence type="predicted"/>
<dbReference type="EMBL" id="BCTB01000018">
    <property type="protein sequence ID" value="GAT15536.1"/>
    <property type="molecule type" value="Genomic_DNA"/>
</dbReference>
<dbReference type="InterPro" id="IPR016130">
    <property type="entry name" value="Tyr_Pase_AS"/>
</dbReference>
<evidence type="ECO:0000313" key="3">
    <source>
        <dbReference type="EMBL" id="GAT15536.1"/>
    </source>
</evidence>
<evidence type="ECO:0000313" key="4">
    <source>
        <dbReference type="Proteomes" id="UP000069654"/>
    </source>
</evidence>
<dbReference type="SUPFAM" id="SSF55961">
    <property type="entry name" value="Bet v1-like"/>
    <property type="match status" value="1"/>
</dbReference>
<accession>A0A117IMN1</accession>
<dbReference type="InterPro" id="IPR029021">
    <property type="entry name" value="Prot-tyrosine_phosphatase-like"/>
</dbReference>
<dbReference type="InterPro" id="IPR023393">
    <property type="entry name" value="START-like_dom_sf"/>
</dbReference>
<organism evidence="3 4">
    <name type="scientific">Mycolicibacterium thermoresistibile</name>
    <name type="common">Mycobacterium thermoresistibile</name>
    <dbReference type="NCBI Taxonomy" id="1797"/>
    <lineage>
        <taxon>Bacteria</taxon>
        <taxon>Bacillati</taxon>
        <taxon>Actinomycetota</taxon>
        <taxon>Actinomycetes</taxon>
        <taxon>Mycobacteriales</taxon>
        <taxon>Mycobacteriaceae</taxon>
        <taxon>Mycolicibacterium</taxon>
    </lineage>
</organism>
<dbReference type="PROSITE" id="PS50056">
    <property type="entry name" value="TYR_PHOSPHATASE_2"/>
    <property type="match status" value="1"/>
</dbReference>
<dbReference type="InterPro" id="IPR000387">
    <property type="entry name" value="Tyr_Pase_dom"/>
</dbReference>
<dbReference type="PANTHER" id="PTHR39332">
    <property type="entry name" value="BLL4707 PROTEIN"/>
    <property type="match status" value="1"/>
</dbReference>
<evidence type="ECO:0000256" key="1">
    <source>
        <dbReference type="SAM" id="MobiDB-lite"/>
    </source>
</evidence>
<dbReference type="STRING" id="1797.RMCT_2506"/>
<dbReference type="OrthoDB" id="6024794at2"/>
<dbReference type="Pfam" id="PF10604">
    <property type="entry name" value="Polyketide_cyc2"/>
    <property type="match status" value="1"/>
</dbReference>
<sequence length="398" mass="42866">MTNTDVRPDRPGGATVREGPQGLLGFRPLSGLRTTDGRRIRAGMLFRSATPQFVSGAEARAFTDATGLRTIVDLRLPHEAKAEGSGGFTDCEVRVINCPFTIRQTVAADSAVAPMPGADPLIGTYLQYLQDRSAFTRIVQALCGTGSTPALIHCTVGKDRTGVACAILLDAIGVLRHDISSDYVAKVDDVKEMMSRLRGMKSYGDAVDVYPPEAYEAVPATILRFLAWVDVIYGGARAYLLANGVTDDQLDAFAQRILEQDEGDVMAEVSHSIVLNASVEDTWKVVGDVGNVHKWVPAIASTRMDGDVRIATFADGGGEARERIVSHSDADRTYTYSYLEGPIPLDEYTSTLTVSPHHDGPGAFVSWTATLQAAPEVVASIDELYRTSLAELKEILEG</sequence>
<reference evidence="4" key="2">
    <citation type="submission" date="2016-02" db="EMBL/GenBank/DDBJ databases">
        <title>Draft genome sequence of five rapidly growing Mycobacterium species.</title>
        <authorList>
            <person name="Katahira K."/>
            <person name="Gotou Y."/>
            <person name="Iida K."/>
            <person name="Ogura Y."/>
            <person name="Hayashi T."/>
        </authorList>
    </citation>
    <scope>NUCLEOTIDE SEQUENCE [LARGE SCALE GENOMIC DNA]</scope>
    <source>
        <strain evidence="4">JCM6362</strain>
    </source>
</reference>
<dbReference type="GO" id="GO:0004721">
    <property type="term" value="F:phosphoprotein phosphatase activity"/>
    <property type="evidence" value="ECO:0007669"/>
    <property type="project" value="InterPro"/>
</dbReference>
<dbReference type="PANTHER" id="PTHR39332:SF7">
    <property type="entry name" value="SRPBCC FAMILY PROTEIN"/>
    <property type="match status" value="1"/>
</dbReference>
<feature type="region of interest" description="Disordered" evidence="1">
    <location>
        <begin position="1"/>
        <end position="28"/>
    </location>
</feature>
<dbReference type="Proteomes" id="UP000069654">
    <property type="component" value="Unassembled WGS sequence"/>
</dbReference>
<gene>
    <name evidence="3" type="ORF">RMCT_2506</name>
</gene>
<name>A0A117IMN1_MYCTH</name>
<dbReference type="InterPro" id="IPR019587">
    <property type="entry name" value="Polyketide_cyclase/dehydratase"/>
</dbReference>
<reference evidence="3 4" key="1">
    <citation type="journal article" date="2016" name="Genome Announc.">
        <title>Draft Genome Sequences of Five Rapidly Growing Mycobacterium Species, M. thermoresistibile, M. fortuitum subsp. acetamidolyticum, M. canariasense, M. brisbanense, and M. novocastrense.</title>
        <authorList>
            <person name="Katahira K."/>
            <person name="Ogura Y."/>
            <person name="Gotoh Y."/>
            <person name="Hayashi T."/>
        </authorList>
    </citation>
    <scope>NUCLEOTIDE SEQUENCE [LARGE SCALE GENOMIC DNA]</scope>
    <source>
        <strain evidence="3 4">JCM6362</strain>
    </source>
</reference>
<dbReference type="Gene3D" id="3.30.530.20">
    <property type="match status" value="1"/>
</dbReference>
<dbReference type="SUPFAM" id="SSF52799">
    <property type="entry name" value="(Phosphotyrosine protein) phosphatases II"/>
    <property type="match status" value="1"/>
</dbReference>
<evidence type="ECO:0000259" key="2">
    <source>
        <dbReference type="PROSITE" id="PS50056"/>
    </source>
</evidence>
<dbReference type="CDD" id="cd07821">
    <property type="entry name" value="PYR_PYL_RCAR_like"/>
    <property type="match status" value="1"/>
</dbReference>
<dbReference type="Pfam" id="PF13350">
    <property type="entry name" value="Y_phosphatase3"/>
    <property type="match status" value="1"/>
</dbReference>
<dbReference type="Gene3D" id="3.90.190.10">
    <property type="entry name" value="Protein tyrosine phosphatase superfamily"/>
    <property type="match status" value="1"/>
</dbReference>
<dbReference type="AlphaFoldDB" id="A0A117IMN1"/>
<feature type="compositionally biased region" description="Basic and acidic residues" evidence="1">
    <location>
        <begin position="1"/>
        <end position="10"/>
    </location>
</feature>
<feature type="domain" description="Tyrosine specific protein phosphatases" evidence="2">
    <location>
        <begin position="133"/>
        <end position="201"/>
    </location>
</feature>
<comment type="caution">
    <text evidence="3">The sequence shown here is derived from an EMBL/GenBank/DDBJ whole genome shotgun (WGS) entry which is preliminary data.</text>
</comment>
<dbReference type="PROSITE" id="PS00383">
    <property type="entry name" value="TYR_PHOSPHATASE_1"/>
    <property type="match status" value="1"/>
</dbReference>
<protein>
    <submittedName>
        <fullName evidence="3">Protein-tyrosine-phosphatase</fullName>
    </submittedName>
</protein>
<dbReference type="OMA" id="EVRVINC"/>